<evidence type="ECO:0000256" key="1">
    <source>
        <dbReference type="ARBA" id="ARBA00004448"/>
    </source>
</evidence>
<dbReference type="PROSITE" id="PS01001">
    <property type="entry name" value="SDH_CYT_2"/>
    <property type="match status" value="1"/>
</dbReference>
<dbReference type="PANTHER" id="PTHR10978:SF5">
    <property type="entry name" value="SUCCINATE DEHYDROGENASE CYTOCHROME B560 SUBUNIT, MITOCHONDRIAL"/>
    <property type="match status" value="1"/>
</dbReference>
<accession>A0A0N0NNZ3</accession>
<dbReference type="RefSeq" id="XP_018002114.1">
    <property type="nucleotide sequence ID" value="XM_018145933.1"/>
</dbReference>
<evidence type="ECO:0000256" key="4">
    <source>
        <dbReference type="ARBA" id="ARBA00022692"/>
    </source>
</evidence>
<evidence type="ECO:0000256" key="3">
    <source>
        <dbReference type="ARBA" id="ARBA00022617"/>
    </source>
</evidence>
<dbReference type="InterPro" id="IPR018495">
    <property type="entry name" value="Succ_DH_cyt_bsu_CS"/>
</dbReference>
<dbReference type="GO" id="GO:0006099">
    <property type="term" value="P:tricarboxylic acid cycle"/>
    <property type="evidence" value="ECO:0007669"/>
    <property type="project" value="InterPro"/>
</dbReference>
<keyword evidence="4 12" id="KW-0812">Transmembrane</keyword>
<reference evidence="13 14" key="1">
    <citation type="submission" date="2015-06" db="EMBL/GenBank/DDBJ databases">
        <title>Draft genome of the ant-associated black yeast Phialophora attae CBS 131958.</title>
        <authorList>
            <person name="Moreno L.F."/>
            <person name="Stielow B.J."/>
            <person name="de Hoog S."/>
            <person name="Vicente V.A."/>
            <person name="Weiss V.A."/>
            <person name="de Vries M."/>
            <person name="Cruz L.M."/>
            <person name="Souza E.M."/>
        </authorList>
    </citation>
    <scope>NUCLEOTIDE SEQUENCE [LARGE SCALE GENOMIC DNA]</scope>
    <source>
        <strain evidence="13 14">CBS 131958</strain>
    </source>
</reference>
<evidence type="ECO:0000313" key="13">
    <source>
        <dbReference type="EMBL" id="KPI42151.1"/>
    </source>
</evidence>
<dbReference type="GO" id="GO:0009055">
    <property type="term" value="F:electron transfer activity"/>
    <property type="evidence" value="ECO:0007669"/>
    <property type="project" value="InterPro"/>
</dbReference>
<dbReference type="OrthoDB" id="588261at2759"/>
<feature type="transmembrane region" description="Helical" evidence="12">
    <location>
        <begin position="90"/>
        <end position="107"/>
    </location>
</feature>
<evidence type="ECO:0000256" key="7">
    <source>
        <dbReference type="ARBA" id="ARBA00022946"/>
    </source>
</evidence>
<evidence type="ECO:0000256" key="5">
    <source>
        <dbReference type="ARBA" id="ARBA00022723"/>
    </source>
</evidence>
<evidence type="ECO:0000256" key="6">
    <source>
        <dbReference type="ARBA" id="ARBA00022792"/>
    </source>
</evidence>
<organism evidence="13 14">
    <name type="scientific">Cyphellophora attinorum</name>
    <dbReference type="NCBI Taxonomy" id="1664694"/>
    <lineage>
        <taxon>Eukaryota</taxon>
        <taxon>Fungi</taxon>
        <taxon>Dikarya</taxon>
        <taxon>Ascomycota</taxon>
        <taxon>Pezizomycotina</taxon>
        <taxon>Eurotiomycetes</taxon>
        <taxon>Chaetothyriomycetidae</taxon>
        <taxon>Chaetothyriales</taxon>
        <taxon>Cyphellophoraceae</taxon>
        <taxon>Cyphellophora</taxon>
    </lineage>
</organism>
<dbReference type="GO" id="GO:0046872">
    <property type="term" value="F:metal ion binding"/>
    <property type="evidence" value="ECO:0007669"/>
    <property type="project" value="UniProtKB-KW"/>
</dbReference>
<dbReference type="STRING" id="1664694.A0A0N0NNZ3"/>
<proteinExistence type="inferred from homology"/>
<dbReference type="GO" id="GO:0005743">
    <property type="term" value="C:mitochondrial inner membrane"/>
    <property type="evidence" value="ECO:0007669"/>
    <property type="project" value="UniProtKB-SubCell"/>
</dbReference>
<feature type="transmembrane region" description="Helical" evidence="12">
    <location>
        <begin position="165"/>
        <end position="186"/>
    </location>
</feature>
<evidence type="ECO:0000256" key="9">
    <source>
        <dbReference type="ARBA" id="ARBA00023004"/>
    </source>
</evidence>
<dbReference type="GO" id="GO:0006121">
    <property type="term" value="P:mitochondrial electron transport, succinate to ubiquinone"/>
    <property type="evidence" value="ECO:0007669"/>
    <property type="project" value="TreeGrafter"/>
</dbReference>
<keyword evidence="8 12" id="KW-1133">Transmembrane helix</keyword>
<evidence type="ECO:0000256" key="10">
    <source>
        <dbReference type="ARBA" id="ARBA00023128"/>
    </source>
</evidence>
<dbReference type="FunFam" id="1.20.1300.10:FF:000008">
    <property type="entry name" value="Succinate dehydrogenase cytochrome b560 subunit"/>
    <property type="match status" value="1"/>
</dbReference>
<dbReference type="EMBL" id="LFJN01000008">
    <property type="protein sequence ID" value="KPI42151.1"/>
    <property type="molecule type" value="Genomic_DNA"/>
</dbReference>
<dbReference type="SUPFAM" id="SSF81343">
    <property type="entry name" value="Fumarate reductase respiratory complex transmembrane subunits"/>
    <property type="match status" value="1"/>
</dbReference>
<comment type="similarity">
    <text evidence="2">Belongs to the cytochrome b560 family.</text>
</comment>
<keyword evidence="5" id="KW-0479">Metal-binding</keyword>
<gene>
    <name evidence="13" type="ORF">AB675_5699</name>
</gene>
<evidence type="ECO:0000256" key="2">
    <source>
        <dbReference type="ARBA" id="ARBA00007244"/>
    </source>
</evidence>
<keyword evidence="9" id="KW-0408">Iron</keyword>
<dbReference type="Pfam" id="PF01127">
    <property type="entry name" value="Sdh_cyt"/>
    <property type="match status" value="1"/>
</dbReference>
<dbReference type="Proteomes" id="UP000038010">
    <property type="component" value="Unassembled WGS sequence"/>
</dbReference>
<protein>
    <submittedName>
        <fullName evidence="13">Succinate dehydrogenase cytochrome B subunit, mitochondrial</fullName>
    </submittedName>
</protein>
<dbReference type="Gene3D" id="1.20.1300.10">
    <property type="entry name" value="Fumarate reductase/succinate dehydrogenase, transmembrane subunit"/>
    <property type="match status" value="1"/>
</dbReference>
<name>A0A0N0NNZ3_9EURO</name>
<dbReference type="GeneID" id="28737813"/>
<dbReference type="InterPro" id="IPR014314">
    <property type="entry name" value="Succ_DH_cytb556"/>
</dbReference>
<dbReference type="CDD" id="cd03499">
    <property type="entry name" value="SQR_TypeC_SdhC"/>
    <property type="match status" value="1"/>
</dbReference>
<evidence type="ECO:0000313" key="14">
    <source>
        <dbReference type="Proteomes" id="UP000038010"/>
    </source>
</evidence>
<keyword evidence="7" id="KW-0809">Transit peptide</keyword>
<evidence type="ECO:0000256" key="12">
    <source>
        <dbReference type="SAM" id="Phobius"/>
    </source>
</evidence>
<dbReference type="InterPro" id="IPR034804">
    <property type="entry name" value="SQR/QFR_C/D"/>
</dbReference>
<dbReference type="NCBIfam" id="TIGR02970">
    <property type="entry name" value="succ_dehyd_cytB"/>
    <property type="match status" value="1"/>
</dbReference>
<comment type="caution">
    <text evidence="13">The sequence shown here is derived from an EMBL/GenBank/DDBJ whole genome shotgun (WGS) entry which is preliminary data.</text>
</comment>
<feature type="transmembrane region" description="Helical" evidence="12">
    <location>
        <begin position="119"/>
        <end position="144"/>
    </location>
</feature>
<dbReference type="VEuPathDB" id="FungiDB:AB675_5699"/>
<keyword evidence="10" id="KW-0496">Mitochondrion</keyword>
<evidence type="ECO:0000256" key="11">
    <source>
        <dbReference type="ARBA" id="ARBA00023136"/>
    </source>
</evidence>
<keyword evidence="3" id="KW-0349">Heme</keyword>
<keyword evidence="11 12" id="KW-0472">Membrane</keyword>
<keyword evidence="14" id="KW-1185">Reference proteome</keyword>
<sequence>MSLSMFSQRAVQLSTRRLAATSAFSRTITPLAIATGQHIQYRPAATATVPTATADTILAAQRRNRPVSPHLTIYKPQITWIGSSLNRITGVYLSGIFYIFGIAYLAAPTIGWHLESASLAAAFASWPIIAKVFTKVMLAFPFTYHSLNGVRHLVWDTGAAFTNKQVIVTGWTVMGLAGLSALALAFL</sequence>
<dbReference type="AlphaFoldDB" id="A0A0N0NNZ3"/>
<evidence type="ECO:0000256" key="8">
    <source>
        <dbReference type="ARBA" id="ARBA00022989"/>
    </source>
</evidence>
<dbReference type="PANTHER" id="PTHR10978">
    <property type="entry name" value="SUCCINATE DEHYDROGENASE CYTOCHROME B560 SUBUNIT"/>
    <property type="match status" value="1"/>
</dbReference>
<comment type="subcellular location">
    <subcellularLocation>
        <location evidence="1">Mitochondrion inner membrane</location>
        <topology evidence="1">Multi-pass membrane protein</topology>
    </subcellularLocation>
</comment>
<dbReference type="InterPro" id="IPR000701">
    <property type="entry name" value="SuccDH_FuR_B_TM-su"/>
</dbReference>
<keyword evidence="6" id="KW-0999">Mitochondrion inner membrane</keyword>